<organism evidence="2 3">
    <name type="scientific">Megalurothrips usitatus</name>
    <name type="common">bean blossom thrips</name>
    <dbReference type="NCBI Taxonomy" id="439358"/>
    <lineage>
        <taxon>Eukaryota</taxon>
        <taxon>Metazoa</taxon>
        <taxon>Ecdysozoa</taxon>
        <taxon>Arthropoda</taxon>
        <taxon>Hexapoda</taxon>
        <taxon>Insecta</taxon>
        <taxon>Pterygota</taxon>
        <taxon>Neoptera</taxon>
        <taxon>Paraneoptera</taxon>
        <taxon>Thysanoptera</taxon>
        <taxon>Terebrantia</taxon>
        <taxon>Thripoidea</taxon>
        <taxon>Thripidae</taxon>
        <taxon>Megalurothrips</taxon>
    </lineage>
</organism>
<dbReference type="InterPro" id="IPR009667">
    <property type="entry name" value="DUF1258"/>
</dbReference>
<dbReference type="PANTHER" id="PTHR46579:SF1">
    <property type="entry name" value="F5_8 TYPE C DOMAIN-CONTAINING PROTEIN"/>
    <property type="match status" value="1"/>
</dbReference>
<evidence type="ECO:0000313" key="3">
    <source>
        <dbReference type="Proteomes" id="UP001075354"/>
    </source>
</evidence>
<reference evidence="2" key="1">
    <citation type="submission" date="2022-12" db="EMBL/GenBank/DDBJ databases">
        <title>Chromosome-level genome assembly of the bean flower thrips Megalurothrips usitatus.</title>
        <authorList>
            <person name="Ma L."/>
            <person name="Liu Q."/>
            <person name="Li H."/>
            <person name="Cai W."/>
        </authorList>
    </citation>
    <scope>NUCLEOTIDE SEQUENCE</scope>
    <source>
        <strain evidence="2">Cailab_2022a</strain>
    </source>
</reference>
<evidence type="ECO:0000313" key="2">
    <source>
        <dbReference type="EMBL" id="KAJ1520365.1"/>
    </source>
</evidence>
<dbReference type="Pfam" id="PF06869">
    <property type="entry name" value="DUF1258"/>
    <property type="match status" value="1"/>
</dbReference>
<protein>
    <submittedName>
        <fullName evidence="2">Uncharacterized protein</fullName>
    </submittedName>
</protein>
<dbReference type="AlphaFoldDB" id="A0AAV7XA40"/>
<feature type="region of interest" description="Disordered" evidence="1">
    <location>
        <begin position="16"/>
        <end position="70"/>
    </location>
</feature>
<sequence>MFILFIEPQDAYQPVAFNHIDSPQTSPPPSVSSNDSEASDSEGADPGSDSEREFSSEEDEENEDLNNHPLYDGARVTVGESLLLVLTFILSHRLTGLCLSDLLSLIEIHCAPNNRCVKTLYMFKKHFEMFGRDLIICHFYCSVCEIALESKLSVCDTCQGHNDVAYFIEFPILAQLQCMFKRPGFFQSLMFRFNREKKNVNNIEDIYDGSIYQQSVDNGFLANRNNFSFFMYFDGISLFKSSTFSIWPVYLTINELKYKLRTQKENTVLAGIWFGKTKPNPNLFLGPLHNTLSVLENDGANVTLPCGENVLVKFKLLGVVADMPAKSTFMRLRQFNGAYSCFNCMEKGGRYDLGNSTVQVFPYNRNYQLRDNAEMVEYGRLAFEARLNDPDSSVYGVKGPTLLSIMLPNFVSCMAIDIMHGAFLGVMKTVAGLWFHTEHAGSPFSISDFVQVVDERLKSIKPPLSFQRLSRSLYKEFAQMKASDWKIFFFFYSLPVLNGILPQPYWLHHCKLVMAIAVLCQESISIEEIDAADDLLHSYVEQFQELYGLRYMSLTFHQLLHLGLVVKNLGPSWVYSCFFYESLNGELARLVHGSRYVALQICSSSSVFMNLTVMISTMPDGAAKDLCLKFKKRGTTQVKICENIDHQTDVVGKMVKCFPVPELITGLLRDSFNLVGGMCKYFYRLKRKKVVATNTIHAFPVESIKSVCLFMSVDGNEYMALPINNLEVE</sequence>
<gene>
    <name evidence="2" type="ORF">ONE63_003500</name>
</gene>
<evidence type="ECO:0000256" key="1">
    <source>
        <dbReference type="SAM" id="MobiDB-lite"/>
    </source>
</evidence>
<dbReference type="Proteomes" id="UP001075354">
    <property type="component" value="Chromosome 14"/>
</dbReference>
<accession>A0AAV7XA40</accession>
<keyword evidence="3" id="KW-1185">Reference proteome</keyword>
<name>A0AAV7XA40_9NEOP</name>
<dbReference type="PANTHER" id="PTHR46579">
    <property type="entry name" value="F5/8 TYPE C DOMAIN-CONTAINING PROTEIN-RELATED"/>
    <property type="match status" value="1"/>
</dbReference>
<proteinExistence type="predicted"/>
<comment type="caution">
    <text evidence="2">The sequence shown here is derived from an EMBL/GenBank/DDBJ whole genome shotgun (WGS) entry which is preliminary data.</text>
</comment>
<dbReference type="EMBL" id="JAPTSV010000014">
    <property type="protein sequence ID" value="KAJ1520365.1"/>
    <property type="molecule type" value="Genomic_DNA"/>
</dbReference>